<dbReference type="Proteomes" id="UP000037773">
    <property type="component" value="Unassembled WGS sequence"/>
</dbReference>
<dbReference type="GO" id="GO:0015385">
    <property type="term" value="F:sodium:proton antiporter activity"/>
    <property type="evidence" value="ECO:0007669"/>
    <property type="project" value="TreeGrafter"/>
</dbReference>
<comment type="similarity">
    <text evidence="2">Belongs to the CPA3 antiporters (TC 2.A.63) subunit F family.</text>
</comment>
<dbReference type="RefSeq" id="WP_030830154.1">
    <property type="nucleotide sequence ID" value="NZ_JBFBKA010000033.1"/>
</dbReference>
<dbReference type="GO" id="GO:0005886">
    <property type="term" value="C:plasma membrane"/>
    <property type="evidence" value="ECO:0007669"/>
    <property type="project" value="UniProtKB-SubCell"/>
</dbReference>
<dbReference type="PATRIC" id="fig|36816.3.peg.3812"/>
<dbReference type="Pfam" id="PF04066">
    <property type="entry name" value="MrpF_PhaF"/>
    <property type="match status" value="1"/>
</dbReference>
<keyword evidence="6 8" id="KW-1133">Transmembrane helix</keyword>
<dbReference type="OrthoDB" id="3733837at2"/>
<evidence type="ECO:0000313" key="10">
    <source>
        <dbReference type="Proteomes" id="UP000037773"/>
    </source>
</evidence>
<evidence type="ECO:0000256" key="7">
    <source>
        <dbReference type="ARBA" id="ARBA00023136"/>
    </source>
</evidence>
<evidence type="ECO:0000313" key="9">
    <source>
        <dbReference type="EMBL" id="KOT37826.1"/>
    </source>
</evidence>
<evidence type="ECO:0000256" key="5">
    <source>
        <dbReference type="ARBA" id="ARBA00022692"/>
    </source>
</evidence>
<comment type="subcellular location">
    <subcellularLocation>
        <location evidence="1">Cell membrane</location>
        <topology evidence="1">Multi-pass membrane protein</topology>
    </subcellularLocation>
</comment>
<keyword evidence="10" id="KW-1185">Reference proteome</keyword>
<accession>A0A0M9X8K0</accession>
<feature type="transmembrane region" description="Helical" evidence="8">
    <location>
        <begin position="59"/>
        <end position="81"/>
    </location>
</feature>
<evidence type="ECO:0000256" key="3">
    <source>
        <dbReference type="ARBA" id="ARBA00022448"/>
    </source>
</evidence>
<keyword evidence="7 8" id="KW-0472">Membrane</keyword>
<dbReference type="AlphaFoldDB" id="A0A0M9X8K0"/>
<evidence type="ECO:0000256" key="1">
    <source>
        <dbReference type="ARBA" id="ARBA00004651"/>
    </source>
</evidence>
<dbReference type="PANTHER" id="PTHR34702">
    <property type="entry name" value="NA(+)/H(+) ANTIPORTER SUBUNIT F1"/>
    <property type="match status" value="1"/>
</dbReference>
<name>A0A0M9X8K0_9ACTN</name>
<evidence type="ECO:0000256" key="6">
    <source>
        <dbReference type="ARBA" id="ARBA00022989"/>
    </source>
</evidence>
<feature type="transmembrane region" description="Helical" evidence="8">
    <location>
        <begin position="6"/>
        <end position="24"/>
    </location>
</feature>
<protein>
    <submittedName>
        <fullName evidence="9">Sodium:proton antiporter</fullName>
    </submittedName>
</protein>
<dbReference type="InterPro" id="IPR007208">
    <property type="entry name" value="MrpF/PhaF-like"/>
</dbReference>
<evidence type="ECO:0000256" key="8">
    <source>
        <dbReference type="SAM" id="Phobius"/>
    </source>
</evidence>
<evidence type="ECO:0000256" key="4">
    <source>
        <dbReference type="ARBA" id="ARBA00022475"/>
    </source>
</evidence>
<dbReference type="EMBL" id="LGCN01000195">
    <property type="protein sequence ID" value="KOT37826.1"/>
    <property type="molecule type" value="Genomic_DNA"/>
</dbReference>
<keyword evidence="3" id="KW-0813">Transport</keyword>
<organism evidence="9 10">
    <name type="scientific">Streptomyces caelestis</name>
    <dbReference type="NCBI Taxonomy" id="36816"/>
    <lineage>
        <taxon>Bacteria</taxon>
        <taxon>Bacillati</taxon>
        <taxon>Actinomycetota</taxon>
        <taxon>Actinomycetes</taxon>
        <taxon>Kitasatosporales</taxon>
        <taxon>Streptomycetaceae</taxon>
        <taxon>Streptomyces</taxon>
    </lineage>
</organism>
<keyword evidence="5 8" id="KW-0812">Transmembrane</keyword>
<reference evidence="9 10" key="1">
    <citation type="submission" date="2015-07" db="EMBL/GenBank/DDBJ databases">
        <authorList>
            <person name="Noorani M."/>
        </authorList>
    </citation>
    <scope>NUCLEOTIDE SEQUENCE [LARGE SCALE GENOMIC DNA]</scope>
    <source>
        <strain evidence="9 10">NRRL B-24567</strain>
    </source>
</reference>
<proteinExistence type="inferred from homology"/>
<gene>
    <name evidence="9" type="ORF">ADK41_17590</name>
</gene>
<evidence type="ECO:0000256" key="2">
    <source>
        <dbReference type="ARBA" id="ARBA00009212"/>
    </source>
</evidence>
<comment type="caution">
    <text evidence="9">The sequence shown here is derived from an EMBL/GenBank/DDBJ whole genome shotgun (WGS) entry which is preliminary data.</text>
</comment>
<dbReference type="PANTHER" id="PTHR34702:SF1">
    <property type="entry name" value="NA(+)_H(+) ANTIPORTER SUBUNIT F"/>
    <property type="match status" value="1"/>
</dbReference>
<keyword evidence="4" id="KW-1003">Cell membrane</keyword>
<sequence length="88" mass="9200">MTLLYGITLTVIAVSGIVTLLRLVRGPLALDRIMALDVLVTMTIAATAVGSAARDDTTAIPVLVVLALLAFIGSVTAAHLIEKREGMR</sequence>